<evidence type="ECO:0000313" key="1">
    <source>
        <dbReference type="EMBL" id="TKK85022.1"/>
    </source>
</evidence>
<organism evidence="1 2">
    <name type="scientific">Herbidospora galbida</name>
    <dbReference type="NCBI Taxonomy" id="2575442"/>
    <lineage>
        <taxon>Bacteria</taxon>
        <taxon>Bacillati</taxon>
        <taxon>Actinomycetota</taxon>
        <taxon>Actinomycetes</taxon>
        <taxon>Streptosporangiales</taxon>
        <taxon>Streptosporangiaceae</taxon>
        <taxon>Herbidospora</taxon>
    </lineage>
</organism>
<gene>
    <name evidence="1" type="ORF">FDA94_27880</name>
</gene>
<dbReference type="AlphaFoldDB" id="A0A4U3M9K4"/>
<proteinExistence type="predicted"/>
<comment type="caution">
    <text evidence="1">The sequence shown here is derived from an EMBL/GenBank/DDBJ whole genome shotgun (WGS) entry which is preliminary data.</text>
</comment>
<evidence type="ECO:0000313" key="2">
    <source>
        <dbReference type="Proteomes" id="UP000308705"/>
    </source>
</evidence>
<dbReference type="Proteomes" id="UP000308705">
    <property type="component" value="Unassembled WGS sequence"/>
</dbReference>
<protein>
    <submittedName>
        <fullName evidence="1">Uncharacterized protein</fullName>
    </submittedName>
</protein>
<accession>A0A4U3M9K4</accession>
<reference evidence="1 2" key="1">
    <citation type="submission" date="2019-04" db="EMBL/GenBank/DDBJ databases">
        <title>Herbidospora sp. NEAU-GS14.nov., a novel actinomycete isolated from soil.</title>
        <authorList>
            <person name="Han L."/>
        </authorList>
    </citation>
    <scope>NUCLEOTIDE SEQUENCE [LARGE SCALE GENOMIC DNA]</scope>
    <source>
        <strain evidence="1 2">NEAU-GS14</strain>
    </source>
</reference>
<keyword evidence="2" id="KW-1185">Reference proteome</keyword>
<name>A0A4U3M9K4_9ACTN</name>
<sequence>MAAFATEPEMMETCRDLGWWPGTDGWEIEWREGPFATEVADLLIERVREPGFPGPLVGPLAPVTPLCARLDVMGVSFDLRAIDPLGLDRMRARPGVWRLSEALDPARRTGSRQPWEELLGG</sequence>
<dbReference type="EMBL" id="SZQA01000031">
    <property type="protein sequence ID" value="TKK85022.1"/>
    <property type="molecule type" value="Genomic_DNA"/>
</dbReference>
<dbReference type="OrthoDB" id="3389906at2"/>